<sequence length="467" mass="53053">MQNSIEKNDVLIRNINETTENEVQDEEPTSFLSFSSMRFWICILLMFGLFSSTSMRVNLSMAVVCMVNTTSYELSENTIELTTTDNAKCQRISDGDNYDQGYRGTFLWTSAEISLLLSATWYGSLISLWWSGYLADRFGPKIILFIGVADCMVITLLTPLLANLNFYLLFGARFIMGIGEGSMGFIWVLFWLLISSNNPEQNKFVSPSELNYLEKELQTQKIIQNETTQKLYQEKIPWLKIFTSIPILMNFIAQWAYNFSLALLQSYLPIYMKQVLHIELSKNGFYAMLPFLSQLITKNMLGILSDWLKKKGILKNTTACKLFQSICNFGSALTYLTLALFVDCTRRNIAIIVLIFHGIFFSSGVCGFFTSHLSLAPQYTGILFSIMRLAATFGSMVSVSLVGFINQHGTEEEWARIWYIAAFCNIIVGIAYIIFGSAEIQPWADRNLSKIKVIEEFELKNATTKAS</sequence>
<protein>
    <submittedName>
        <fullName evidence="2">Uncharacterized protein</fullName>
    </submittedName>
</protein>
<organism evidence="1 2">
    <name type="scientific">Panagrolaimus sp. PS1159</name>
    <dbReference type="NCBI Taxonomy" id="55785"/>
    <lineage>
        <taxon>Eukaryota</taxon>
        <taxon>Metazoa</taxon>
        <taxon>Ecdysozoa</taxon>
        <taxon>Nematoda</taxon>
        <taxon>Chromadorea</taxon>
        <taxon>Rhabditida</taxon>
        <taxon>Tylenchina</taxon>
        <taxon>Panagrolaimomorpha</taxon>
        <taxon>Panagrolaimoidea</taxon>
        <taxon>Panagrolaimidae</taxon>
        <taxon>Panagrolaimus</taxon>
    </lineage>
</organism>
<name>A0AC35GUE1_9BILA</name>
<dbReference type="WBParaSite" id="PS1159_v2.g8769.t1">
    <property type="protein sequence ID" value="PS1159_v2.g8769.t1"/>
    <property type="gene ID" value="PS1159_v2.g8769"/>
</dbReference>
<dbReference type="Proteomes" id="UP000887580">
    <property type="component" value="Unplaced"/>
</dbReference>
<evidence type="ECO:0000313" key="1">
    <source>
        <dbReference type="Proteomes" id="UP000887580"/>
    </source>
</evidence>
<accession>A0AC35GUE1</accession>
<reference evidence="2" key="1">
    <citation type="submission" date="2022-11" db="UniProtKB">
        <authorList>
            <consortium name="WormBaseParasite"/>
        </authorList>
    </citation>
    <scope>IDENTIFICATION</scope>
</reference>
<proteinExistence type="predicted"/>
<evidence type="ECO:0000313" key="2">
    <source>
        <dbReference type="WBParaSite" id="PS1159_v2.g8769.t1"/>
    </source>
</evidence>